<proteinExistence type="predicted"/>
<reference evidence="1" key="1">
    <citation type="journal article" date="2019" name="MBio">
        <title>Virus Genomes from Deep Sea Sediments Expand the Ocean Megavirome and Support Independent Origins of Viral Gigantism.</title>
        <authorList>
            <person name="Backstrom D."/>
            <person name="Yutin N."/>
            <person name="Jorgensen S.L."/>
            <person name="Dharamshi J."/>
            <person name="Homa F."/>
            <person name="Zaremba-Niedwiedzka K."/>
            <person name="Spang A."/>
            <person name="Wolf Y.I."/>
            <person name="Koonin E.V."/>
            <person name="Ettema T.J."/>
        </authorList>
    </citation>
    <scope>NUCLEOTIDE SEQUENCE</scope>
</reference>
<gene>
    <name evidence="1" type="ORF">LCPAC403_02270</name>
</gene>
<name>A0A481ZAY8_9VIRU</name>
<accession>A0A481ZAY8</accession>
<evidence type="ECO:0000313" key="1">
    <source>
        <dbReference type="EMBL" id="QBK93093.1"/>
    </source>
</evidence>
<organism evidence="1">
    <name type="scientific">Pithovirus LCPAC403</name>
    <dbReference type="NCBI Taxonomy" id="2506596"/>
    <lineage>
        <taxon>Viruses</taxon>
        <taxon>Pithoviruses</taxon>
    </lineage>
</organism>
<sequence length="183" mass="21817">MQTDYFYSTITFLTIKEISRVAIVSRFHRKTSNNEKIRERMVFRNFGVDVLCGSTWKETSINLTKEKMFNLNDMWADKMTYKDIVGRMKCESDKLKYLCELQKSACPYKEMIERFYVTSIYNEDSIDAFQRLLNRRNITSEEKIILKIILTKEFSILCYSSIIALENKENLLTNIRKLCNIYQ</sequence>
<protein>
    <submittedName>
        <fullName evidence="1">Uncharacterized protein</fullName>
    </submittedName>
</protein>
<dbReference type="EMBL" id="MK500589">
    <property type="protein sequence ID" value="QBK93093.1"/>
    <property type="molecule type" value="Genomic_DNA"/>
</dbReference>